<dbReference type="Proteomes" id="UP000193685">
    <property type="component" value="Unassembled WGS sequence"/>
</dbReference>
<evidence type="ECO:0000256" key="1">
    <source>
        <dbReference type="SAM" id="MobiDB-lite"/>
    </source>
</evidence>
<dbReference type="EMBL" id="MCFI01000005">
    <property type="protein sequence ID" value="ORY85062.1"/>
    <property type="molecule type" value="Genomic_DNA"/>
</dbReference>
<dbReference type="AlphaFoldDB" id="A0A1Y2FM57"/>
<dbReference type="GeneID" id="63783294"/>
<protein>
    <recommendedName>
        <fullName evidence="4">Mediator of RNA polymerase II transcription subunit 11</fullName>
    </recommendedName>
</protein>
<evidence type="ECO:0000313" key="2">
    <source>
        <dbReference type="EMBL" id="ORY85062.1"/>
    </source>
</evidence>
<reference evidence="2 3" key="1">
    <citation type="submission" date="2016-07" db="EMBL/GenBank/DDBJ databases">
        <title>Pervasive Adenine N6-methylation of Active Genes in Fungi.</title>
        <authorList>
            <consortium name="DOE Joint Genome Institute"/>
            <person name="Mondo S.J."/>
            <person name="Dannebaum R.O."/>
            <person name="Kuo R.C."/>
            <person name="Labutti K."/>
            <person name="Haridas S."/>
            <person name="Kuo A."/>
            <person name="Salamov A."/>
            <person name="Ahrendt S.R."/>
            <person name="Lipzen A."/>
            <person name="Sullivan W."/>
            <person name="Andreopoulos W.B."/>
            <person name="Clum A."/>
            <person name="Lindquist E."/>
            <person name="Daum C."/>
            <person name="Ramamoorthy G.K."/>
            <person name="Gryganskyi A."/>
            <person name="Culley D."/>
            <person name="Magnuson J.K."/>
            <person name="James T.Y."/>
            <person name="O'Malley M.A."/>
            <person name="Stajich J.E."/>
            <person name="Spatafora J.W."/>
            <person name="Visel A."/>
            <person name="Grigoriev I.V."/>
        </authorList>
    </citation>
    <scope>NUCLEOTIDE SEQUENCE [LARGE SCALE GENOMIC DNA]</scope>
    <source>
        <strain evidence="2 3">12-1054</strain>
    </source>
</reference>
<dbReference type="RefSeq" id="XP_040726845.1">
    <property type="nucleotide sequence ID" value="XM_040866695.1"/>
</dbReference>
<comment type="caution">
    <text evidence="2">The sequence shown here is derived from an EMBL/GenBank/DDBJ whole genome shotgun (WGS) entry which is preliminary data.</text>
</comment>
<evidence type="ECO:0000313" key="3">
    <source>
        <dbReference type="Proteomes" id="UP000193685"/>
    </source>
</evidence>
<name>A0A1Y2FM57_PROLT</name>
<accession>A0A1Y2FM57</accession>
<evidence type="ECO:0008006" key="4">
    <source>
        <dbReference type="Google" id="ProtNLM"/>
    </source>
</evidence>
<sequence length="164" mass="18097">MPEARMSSARSTLEETTLLLNRIQDDVLAALQKTQSGAQEAEASQTALLLKKSLFYVDDALYDARIAIQTAINALETEDTVSDFHCVPPAGYTQRHSPAESLQDDAAGQSKEKPMEIDAACQRGSNDTLVTTEHQGNQQEEDYNLLDHVEDLTKLQELILVGYD</sequence>
<keyword evidence="3" id="KW-1185">Reference proteome</keyword>
<proteinExistence type="predicted"/>
<feature type="region of interest" description="Disordered" evidence="1">
    <location>
        <begin position="89"/>
        <end position="115"/>
    </location>
</feature>
<gene>
    <name evidence="2" type="ORF">BCR37DRAFT_257608</name>
</gene>
<organism evidence="2 3">
    <name type="scientific">Protomyces lactucae-debilis</name>
    <dbReference type="NCBI Taxonomy" id="2754530"/>
    <lineage>
        <taxon>Eukaryota</taxon>
        <taxon>Fungi</taxon>
        <taxon>Dikarya</taxon>
        <taxon>Ascomycota</taxon>
        <taxon>Taphrinomycotina</taxon>
        <taxon>Taphrinomycetes</taxon>
        <taxon>Taphrinales</taxon>
        <taxon>Protomycetaceae</taxon>
        <taxon>Protomyces</taxon>
    </lineage>
</organism>